<keyword evidence="3" id="KW-1185">Reference proteome</keyword>
<feature type="compositionally biased region" description="Low complexity" evidence="1">
    <location>
        <begin position="553"/>
        <end position="567"/>
    </location>
</feature>
<feature type="compositionally biased region" description="Pro residues" evidence="1">
    <location>
        <begin position="687"/>
        <end position="700"/>
    </location>
</feature>
<dbReference type="STRING" id="1550231.SAMN05660662_1599"/>
<sequence>MPLRSVEAATRDDAIAAAREQFGPAARVVGVRRVRSGGVLGFFATERYVAEVAPDPYGVPGLPVAVPARPAGALTEDPDTGSLAAFGSPLASAAPARARTAPPRNGAAAWAAEAARPVAAAARNDVRATATAGATATAARRTEVPAPRSRPADDERVDELAGLLGMAGTPAEPRRSTPAPAPRAGAPEVTPRPGVSLASFPRATRETSPPPLADEAAADDEAGDAPSPFTAALARMVAGDRDVQHAVREALETADGTRSAAERAVPDPEPEASPAVEVEPTKPAVWSRTTRQKEETVGDQVIAPPSTSVDERTGSASWADELAFADEAFTTESFAHEALTDEAFSTEAFSTEAFAEESFVRDAVVREPLVREAVVREPSADSLLTGSDAGEASSGRTPVEEPPAASSTPVSREEAIAEVLRAALAEGHSDDALAGILRRVVAGDAPQTAPVEPAAVLATEPAPAAPETGPAVDVAPEPVAEVAAVTDLFGPVPTPAAPAPAPAPAPATAPATPAAVPSLSTGLWGEVIAAPAVVAPADEPDAPIRAEVAHARPTPAAETPSTPAEEPLAGTSLFGAPAPATTAPEQVAETDVAAPAETGTDLDGAGSTEAAVAETAVPETAVAETAVAETTVAETTVAAAELEVAPVLARTASDPAPVGRSMTMDETTVMPPLSLLPGSPSRGRGLPPVPPRTGRPPVPPSQSRVPATPPTASSGAASPATRGADDVPASSRTPELLATVTRLPVGPLMAAPETPDMPELADLADLIEADGSGLLDAPELPAAVSARPSRVRIAPPSTPAEVVSRLSALGVPADLLGPAFTADVAADGIYAALTRVLGQRLPEAPELPSGAGDVLFVVGPGVETLRAARSLAATMRLDPDRVQWATRGDLVGLSPETSRMSTIDAALRRRQDAAASGSVTIVAVDAPLRSDAYWMAQMLAIWTPVAVWAVVEATRKPEDIEHWLEGLARVDALIVQDTDLSADPAVVLADLAAPVAVVDGLRATPHRWASVLCERLESAPA</sequence>
<dbReference type="EMBL" id="FNBT01000002">
    <property type="protein sequence ID" value="SDF26105.1"/>
    <property type="molecule type" value="Genomic_DNA"/>
</dbReference>
<feature type="compositionally biased region" description="Low complexity" evidence="1">
    <location>
        <begin position="701"/>
        <end position="722"/>
    </location>
</feature>
<feature type="compositionally biased region" description="Low complexity" evidence="1">
    <location>
        <begin position="508"/>
        <end position="517"/>
    </location>
</feature>
<name>A0A1G7JMM1_9ACTN</name>
<evidence type="ECO:0000313" key="3">
    <source>
        <dbReference type="Proteomes" id="UP000199406"/>
    </source>
</evidence>
<dbReference type="Proteomes" id="UP000199406">
    <property type="component" value="Unassembled WGS sequence"/>
</dbReference>
<dbReference type="AlphaFoldDB" id="A0A1G7JMM1"/>
<feature type="region of interest" description="Disordered" evidence="1">
    <location>
        <begin position="552"/>
        <end position="589"/>
    </location>
</feature>
<proteinExistence type="predicted"/>
<feature type="region of interest" description="Disordered" evidence="1">
    <location>
        <begin position="251"/>
        <end position="314"/>
    </location>
</feature>
<reference evidence="3" key="1">
    <citation type="submission" date="2016-10" db="EMBL/GenBank/DDBJ databases">
        <authorList>
            <person name="Varghese N."/>
            <person name="Submissions S."/>
        </authorList>
    </citation>
    <scope>NUCLEOTIDE SEQUENCE [LARGE SCALE GENOMIC DNA]</scope>
    <source>
        <strain evidence="3">DSM 44268</strain>
    </source>
</reference>
<protein>
    <recommendedName>
        <fullName evidence="4">Meckel syndrome type 1 protein</fullName>
    </recommendedName>
</protein>
<feature type="compositionally biased region" description="Low complexity" evidence="1">
    <location>
        <begin position="671"/>
        <end position="686"/>
    </location>
</feature>
<gene>
    <name evidence="2" type="ORF">SAMN05660662_1599</name>
</gene>
<feature type="compositionally biased region" description="Low complexity" evidence="1">
    <location>
        <begin position="176"/>
        <end position="187"/>
    </location>
</feature>
<evidence type="ECO:0000313" key="2">
    <source>
        <dbReference type="EMBL" id="SDF26105.1"/>
    </source>
</evidence>
<evidence type="ECO:0000256" key="1">
    <source>
        <dbReference type="SAM" id="MobiDB-lite"/>
    </source>
</evidence>
<feature type="region of interest" description="Disordered" evidence="1">
    <location>
        <begin position="380"/>
        <end position="412"/>
    </location>
</feature>
<evidence type="ECO:0008006" key="4">
    <source>
        <dbReference type="Google" id="ProtNLM"/>
    </source>
</evidence>
<accession>A0A1G7JMM1</accession>
<feature type="compositionally biased region" description="Low complexity" evidence="1">
    <location>
        <begin position="129"/>
        <end position="139"/>
    </location>
</feature>
<feature type="region of interest" description="Disordered" evidence="1">
    <location>
        <begin position="129"/>
        <end position="227"/>
    </location>
</feature>
<organism evidence="2 3">
    <name type="scientific">Blastococcus aurantiacus</name>
    <dbReference type="NCBI Taxonomy" id="1550231"/>
    <lineage>
        <taxon>Bacteria</taxon>
        <taxon>Bacillati</taxon>
        <taxon>Actinomycetota</taxon>
        <taxon>Actinomycetes</taxon>
        <taxon>Geodermatophilales</taxon>
        <taxon>Geodermatophilaceae</taxon>
        <taxon>Blastococcus</taxon>
    </lineage>
</organism>
<feature type="region of interest" description="Disordered" evidence="1">
    <location>
        <begin position="653"/>
        <end position="735"/>
    </location>
</feature>
<feature type="compositionally biased region" description="Pro residues" evidence="1">
    <location>
        <begin position="495"/>
        <end position="507"/>
    </location>
</feature>
<feature type="region of interest" description="Disordered" evidence="1">
    <location>
        <begin position="495"/>
        <end position="517"/>
    </location>
</feature>